<keyword evidence="4" id="KW-0413">Isomerase</keyword>
<dbReference type="Pfam" id="PF13243">
    <property type="entry name" value="SQHop_cyclase_C"/>
    <property type="match status" value="1"/>
</dbReference>
<dbReference type="Pfam" id="PF13249">
    <property type="entry name" value="SQHop_cyclase_N"/>
    <property type="match status" value="1"/>
</dbReference>
<protein>
    <submittedName>
        <fullName evidence="7">Squalene-hopene cyclase</fullName>
    </submittedName>
</protein>
<comment type="pathway">
    <text evidence="1">Secondary metabolite biosynthesis; hopanoid biosynthesis.</text>
</comment>
<dbReference type="RefSeq" id="WP_068168544.1">
    <property type="nucleotide sequence ID" value="NZ_BAQB01000022.1"/>
</dbReference>
<sequence length="657" mass="73707">MSETLVREKTNDAKTDNAAVERAIESAHKALGGRQKADGHWVFELEADATIPAEYVLLEHYLDRIDLERQAKIGGYLRRIQGEHGGWPLYHDGGFELSASVKAYFALKAIGDDINAPHMKRAREAILDHGGAAHSNVFTRFQLALFGEVPWQATPVMPVELMLLPRKAFFSMWNMSYWSRTVVAPLLVLAALRPCAINPHNIHVRELFVQPPEDVKDWIQGPFRSRWGRFFKHLDTALRPIIPHIPRNVHDKAIKAAIDFIEPRLSEGGLGAIYPAMANVVMMYRALGVADDDQRVVTAWQSIQDLLVEKNGEIYCQPCVSPVWDTGLSGLAMMEAASGARATEREKTMASLRRSAEWLRDRQILDVKGDWAMNTSPDLRPGGWAFQYENDYYPDVDDTAVVGMLLHRVDPEGNQDAIERAREWIIGMQSTNGGWGAFDIDNDLDLLNHIPFSDHGALLDPPTADVSARCISFLAQLGYAEDRPIIDRALAYLRSDQETNGSWFGRWGTNYIYGTWSVLCALNIAGVPHEDPMIQRAVTWLKSVQRADGGWGEDCASYEGAQPGQYKESLPSQTAWAVLGLMAVGERNSDAVQHGIHFLTQAQDDKGEWHEEPYNAVGFPKVFYLRYHGYKQFFPLTALARYRNLGDSNSGRVEVGF</sequence>
<feature type="domain" description="Squalene cyclase C-terminal" evidence="5">
    <location>
        <begin position="320"/>
        <end position="644"/>
    </location>
</feature>
<dbReference type="EMBL" id="BAQB01000022">
    <property type="protein sequence ID" value="GBR47487.1"/>
    <property type="molecule type" value="Genomic_DNA"/>
</dbReference>
<evidence type="ECO:0000313" key="8">
    <source>
        <dbReference type="Proteomes" id="UP001062443"/>
    </source>
</evidence>
<dbReference type="PANTHER" id="PTHR11764">
    <property type="entry name" value="TERPENE CYCLASE/MUTASE FAMILY MEMBER"/>
    <property type="match status" value="1"/>
</dbReference>
<gene>
    <name evidence="7" type="ORF">AA106556_1468</name>
</gene>
<organism evidence="7 8">
    <name type="scientific">Neokomagataea tanensis NBRC 106556</name>
    <dbReference type="NCBI Taxonomy" id="1223519"/>
    <lineage>
        <taxon>Bacteria</taxon>
        <taxon>Pseudomonadati</taxon>
        <taxon>Pseudomonadota</taxon>
        <taxon>Alphaproteobacteria</taxon>
        <taxon>Acetobacterales</taxon>
        <taxon>Acetobacteraceae</taxon>
        <taxon>Neokomagataea</taxon>
    </lineage>
</organism>
<comment type="caution">
    <text evidence="7">The sequence shown here is derived from an EMBL/GenBank/DDBJ whole genome shotgun (WGS) entry which is preliminary data.</text>
</comment>
<dbReference type="SUPFAM" id="SSF48239">
    <property type="entry name" value="Terpenoid cyclases/Protein prenyltransferases"/>
    <property type="match status" value="2"/>
</dbReference>
<dbReference type="InterPro" id="IPR032696">
    <property type="entry name" value="SQ_cyclase_C"/>
</dbReference>
<evidence type="ECO:0000313" key="7">
    <source>
        <dbReference type="EMBL" id="GBR47487.1"/>
    </source>
</evidence>
<proteinExistence type="inferred from homology"/>
<feature type="domain" description="Squalene cyclase N-terminal" evidence="6">
    <location>
        <begin position="24"/>
        <end position="311"/>
    </location>
</feature>
<dbReference type="CDD" id="cd02892">
    <property type="entry name" value="SQCY_1"/>
    <property type="match status" value="1"/>
</dbReference>
<dbReference type="PANTHER" id="PTHR11764:SF20">
    <property type="entry name" value="LANOSTEROL SYNTHASE"/>
    <property type="match status" value="1"/>
</dbReference>
<dbReference type="NCBIfam" id="TIGR01787">
    <property type="entry name" value="squalene_cyclas"/>
    <property type="match status" value="1"/>
</dbReference>
<evidence type="ECO:0000259" key="5">
    <source>
        <dbReference type="Pfam" id="PF13243"/>
    </source>
</evidence>
<evidence type="ECO:0000256" key="2">
    <source>
        <dbReference type="ARBA" id="ARBA00009755"/>
    </source>
</evidence>
<accession>A0ABQ0QJX5</accession>
<dbReference type="Proteomes" id="UP001062443">
    <property type="component" value="Unassembled WGS sequence"/>
</dbReference>
<dbReference type="InterPro" id="IPR018333">
    <property type="entry name" value="Squalene_cyclase"/>
</dbReference>
<name>A0ABQ0QJX5_9PROT</name>
<dbReference type="SFLD" id="SFLDG01016">
    <property type="entry name" value="Prenyltransferase_Like_2"/>
    <property type="match status" value="1"/>
</dbReference>
<comment type="similarity">
    <text evidence="2">Belongs to the terpene cyclase/mutase family.</text>
</comment>
<keyword evidence="3" id="KW-0677">Repeat</keyword>
<dbReference type="Gene3D" id="1.50.10.20">
    <property type="match status" value="2"/>
</dbReference>
<dbReference type="InterPro" id="IPR006400">
    <property type="entry name" value="Hopene-cyclase"/>
</dbReference>
<dbReference type="InterPro" id="IPR032697">
    <property type="entry name" value="SQ_cyclase_N"/>
</dbReference>
<dbReference type="InterPro" id="IPR008930">
    <property type="entry name" value="Terpenoid_cyclase/PrenylTrfase"/>
</dbReference>
<evidence type="ECO:0000256" key="1">
    <source>
        <dbReference type="ARBA" id="ARBA00004999"/>
    </source>
</evidence>
<evidence type="ECO:0000256" key="3">
    <source>
        <dbReference type="ARBA" id="ARBA00022737"/>
    </source>
</evidence>
<evidence type="ECO:0000256" key="4">
    <source>
        <dbReference type="ARBA" id="ARBA00023235"/>
    </source>
</evidence>
<evidence type="ECO:0000259" key="6">
    <source>
        <dbReference type="Pfam" id="PF13249"/>
    </source>
</evidence>
<dbReference type="NCBIfam" id="TIGR01507">
    <property type="entry name" value="hopene_cyclase"/>
    <property type="match status" value="1"/>
</dbReference>
<keyword evidence="8" id="KW-1185">Reference proteome</keyword>
<reference evidence="7" key="1">
    <citation type="submission" date="2013-04" db="EMBL/GenBank/DDBJ databases">
        <title>The genome sequencing project of 58 acetic acid bacteria.</title>
        <authorList>
            <person name="Okamoto-Kainuma A."/>
            <person name="Ishikawa M."/>
            <person name="Umino S."/>
            <person name="Koizumi Y."/>
            <person name="Shiwa Y."/>
            <person name="Yoshikawa H."/>
            <person name="Matsutani M."/>
            <person name="Matsushita K."/>
        </authorList>
    </citation>
    <scope>NUCLEOTIDE SEQUENCE</scope>
    <source>
        <strain evidence="7">NBRC 106556</strain>
    </source>
</reference>